<organism evidence="10 11">
    <name type="scientific">Bacteroides reticulotermitis</name>
    <dbReference type="NCBI Taxonomy" id="1133319"/>
    <lineage>
        <taxon>Bacteria</taxon>
        <taxon>Pseudomonadati</taxon>
        <taxon>Bacteroidota</taxon>
        <taxon>Bacteroidia</taxon>
        <taxon>Bacteroidales</taxon>
        <taxon>Bacteroidaceae</taxon>
        <taxon>Bacteroides</taxon>
    </lineage>
</organism>
<dbReference type="Proteomes" id="UP000560658">
    <property type="component" value="Unassembled WGS sequence"/>
</dbReference>
<keyword evidence="5 7" id="KW-0472">Membrane</keyword>
<evidence type="ECO:0000256" key="1">
    <source>
        <dbReference type="ARBA" id="ARBA00004571"/>
    </source>
</evidence>
<keyword evidence="6 7" id="KW-0998">Cell outer membrane</keyword>
<dbReference type="InterPro" id="IPR036942">
    <property type="entry name" value="Beta-barrel_TonB_sf"/>
</dbReference>
<dbReference type="InterPro" id="IPR008969">
    <property type="entry name" value="CarboxyPept-like_regulatory"/>
</dbReference>
<evidence type="ECO:0000256" key="6">
    <source>
        <dbReference type="ARBA" id="ARBA00023237"/>
    </source>
</evidence>
<evidence type="ECO:0000256" key="8">
    <source>
        <dbReference type="SAM" id="SignalP"/>
    </source>
</evidence>
<comment type="caution">
    <text evidence="10">The sequence shown here is derived from an EMBL/GenBank/DDBJ whole genome shotgun (WGS) entry which is preliminary data.</text>
</comment>
<evidence type="ECO:0000313" key="10">
    <source>
        <dbReference type="EMBL" id="MBB4043652.1"/>
    </source>
</evidence>
<protein>
    <submittedName>
        <fullName evidence="10">TonB-linked SusC/RagA family outer membrane protein</fullName>
    </submittedName>
</protein>
<keyword evidence="8" id="KW-0732">Signal</keyword>
<dbReference type="PROSITE" id="PS52016">
    <property type="entry name" value="TONB_DEPENDENT_REC_3"/>
    <property type="match status" value="1"/>
</dbReference>
<dbReference type="AlphaFoldDB" id="A0A840D5C5"/>
<dbReference type="Pfam" id="PF07715">
    <property type="entry name" value="Plug"/>
    <property type="match status" value="1"/>
</dbReference>
<evidence type="ECO:0000256" key="7">
    <source>
        <dbReference type="PROSITE-ProRule" id="PRU01360"/>
    </source>
</evidence>
<reference evidence="10" key="1">
    <citation type="submission" date="2020-08" db="EMBL/GenBank/DDBJ databases">
        <title>Genomic Encyclopedia of Type Strains, Phase IV (KMG-IV): sequencing the most valuable type-strain genomes for metagenomic binning, comparative biology and taxonomic classification.</title>
        <authorList>
            <person name="Goeker M."/>
        </authorList>
    </citation>
    <scope>NUCLEOTIDE SEQUENCE [LARGE SCALE GENOMIC DNA]</scope>
    <source>
        <strain evidence="10">DSM 105720</strain>
    </source>
</reference>
<comment type="similarity">
    <text evidence="7">Belongs to the TonB-dependent receptor family.</text>
</comment>
<accession>A0A840D5C5</accession>
<feature type="domain" description="TonB-dependent receptor plug" evidence="9">
    <location>
        <begin position="124"/>
        <end position="231"/>
    </location>
</feature>
<proteinExistence type="inferred from homology"/>
<keyword evidence="11" id="KW-1185">Reference proteome</keyword>
<dbReference type="GO" id="GO:0009279">
    <property type="term" value="C:cell outer membrane"/>
    <property type="evidence" value="ECO:0007669"/>
    <property type="project" value="UniProtKB-SubCell"/>
</dbReference>
<dbReference type="Pfam" id="PF13715">
    <property type="entry name" value="CarbopepD_reg_2"/>
    <property type="match status" value="1"/>
</dbReference>
<dbReference type="InterPro" id="IPR039426">
    <property type="entry name" value="TonB-dep_rcpt-like"/>
</dbReference>
<name>A0A840D5C5_9BACE</name>
<dbReference type="InterPro" id="IPR023997">
    <property type="entry name" value="TonB-dep_OMP_SusC/RagA_CS"/>
</dbReference>
<dbReference type="InterPro" id="IPR037066">
    <property type="entry name" value="Plug_dom_sf"/>
</dbReference>
<dbReference type="NCBIfam" id="TIGR04056">
    <property type="entry name" value="OMP_RagA_SusC"/>
    <property type="match status" value="1"/>
</dbReference>
<comment type="subcellular location">
    <subcellularLocation>
        <location evidence="1 7">Cell outer membrane</location>
        <topology evidence="1 7">Multi-pass membrane protein</topology>
    </subcellularLocation>
</comment>
<dbReference type="Gene3D" id="2.170.130.10">
    <property type="entry name" value="TonB-dependent receptor, plug domain"/>
    <property type="match status" value="1"/>
</dbReference>
<evidence type="ECO:0000256" key="4">
    <source>
        <dbReference type="ARBA" id="ARBA00022692"/>
    </source>
</evidence>
<dbReference type="SUPFAM" id="SSF49464">
    <property type="entry name" value="Carboxypeptidase regulatory domain-like"/>
    <property type="match status" value="1"/>
</dbReference>
<evidence type="ECO:0000256" key="5">
    <source>
        <dbReference type="ARBA" id="ARBA00023136"/>
    </source>
</evidence>
<keyword evidence="4 7" id="KW-0812">Transmembrane</keyword>
<evidence type="ECO:0000313" key="11">
    <source>
        <dbReference type="Proteomes" id="UP000560658"/>
    </source>
</evidence>
<dbReference type="FunFam" id="2.170.130.10:FF:000003">
    <property type="entry name" value="SusC/RagA family TonB-linked outer membrane protein"/>
    <property type="match status" value="1"/>
</dbReference>
<feature type="chain" id="PRO_5032597183" evidence="8">
    <location>
        <begin position="30"/>
        <end position="1048"/>
    </location>
</feature>
<evidence type="ECO:0000256" key="3">
    <source>
        <dbReference type="ARBA" id="ARBA00022452"/>
    </source>
</evidence>
<gene>
    <name evidence="10" type="ORF">GGR06_001434</name>
</gene>
<sequence length="1048" mass="117993">MDEPKKKYRPKRKLGVLLLMLCSTLFALGQQTTIVGKVMDESGLPVIGATVQVKGTSAGTITDVDGNFKTVVKDVKTTVLITSFVGYETQEVSLKGRLSVTIVLVEAFNELQEVTVVAYGTQKKETLTGAISSVKTADLLQSPNASIANSLAGKITGLSSVQSSGQPGAEDPKIFIRGVGSLTEGGASPLILVDGVERSFFQMDPNEIENVTILKDASATAVFGVRGANGVVLVTTRRGEEGKARISINSSVGVQMSTRTLDMADSYTYASSYNELQRNDGRKETFDAYSLKRFELGDEPIMYPNIKWRDYMTNKAAIQTQHNLNITGGTKSVRYFISLGYLYQDGLFKDFGQDNLGYKYNRYNYRANLDLDITKSTVLKMGIGGIVGDKMEPTNKDIWKSINWSQPFSSAGVIDGYSVITQPRYQDIKMLDPIASYYGCGYNKTIANTMNLDLHLVQNLDFFTKGLSVEVKGAYNTDYSFIKKRKGSVESYIAYYQSELEELGLTVEDPNFNKELVYQISGANSKLGYEEDVDRGRNWYFETSVRYNRKFGNHNVGGLLLYNQNKRYYPSQFGYIPTAYVGLVGRATYDYKSRYMAEFNIGYNGSENFAPDKRFGTFPALSLGYIISEESFMKNQQVFDFLKLRASVGLVGNDNMNDNRYLYLPNSYDVDKLGSVDGEWKNYHWGYNFGFQNSTPLKGAVENRLGNPNVTWETALKQNYGVDMNFLSNRLRVKLDFFREDRKDILIARQTIPLLTALTSKLLPVVNMGKVENKGYEVEVNWNDKVGGNFDYYVNANMSYSKNKIKFQDEVEPNETYLWRTGQPVGSIFGYVAEGFYAKDDFIDEKLKDGLPVPKISVQPGDVKYKDLNEDGLINENDQKNIGYPTRPNYVFGLNFGANYKGFFFSMNWTGAAQRSLVLSESFRRPFNGESRGLMQYHVDHRWTEETAGTATQPRFSFNNDSYNYMTSTLWVKNGSYLKLKNLTLGYNFTGYPTLKKIGISQLGLKFTAYNLLTFDHFGIMDPESNPNQYNDTYPVVKIFNLGVNLTF</sequence>
<dbReference type="Gene3D" id="2.40.170.20">
    <property type="entry name" value="TonB-dependent receptor, beta-barrel domain"/>
    <property type="match status" value="1"/>
</dbReference>
<evidence type="ECO:0000256" key="2">
    <source>
        <dbReference type="ARBA" id="ARBA00022448"/>
    </source>
</evidence>
<dbReference type="SUPFAM" id="SSF56935">
    <property type="entry name" value="Porins"/>
    <property type="match status" value="1"/>
</dbReference>
<keyword evidence="2 7" id="KW-0813">Transport</keyword>
<evidence type="ECO:0000259" key="9">
    <source>
        <dbReference type="Pfam" id="PF07715"/>
    </source>
</evidence>
<keyword evidence="3 7" id="KW-1134">Transmembrane beta strand</keyword>
<dbReference type="RefSeq" id="WP_044162028.1">
    <property type="nucleotide sequence ID" value="NZ_JACIER010000004.1"/>
</dbReference>
<dbReference type="InterPro" id="IPR012910">
    <property type="entry name" value="Plug_dom"/>
</dbReference>
<dbReference type="InterPro" id="IPR023996">
    <property type="entry name" value="TonB-dep_OMP_SusC/RagA"/>
</dbReference>
<dbReference type="NCBIfam" id="TIGR04057">
    <property type="entry name" value="SusC_RagA_signa"/>
    <property type="match status" value="1"/>
</dbReference>
<dbReference type="EMBL" id="JACIER010000004">
    <property type="protein sequence ID" value="MBB4043652.1"/>
    <property type="molecule type" value="Genomic_DNA"/>
</dbReference>
<dbReference type="Gene3D" id="2.60.40.1120">
    <property type="entry name" value="Carboxypeptidase-like, regulatory domain"/>
    <property type="match status" value="1"/>
</dbReference>
<feature type="signal peptide" evidence="8">
    <location>
        <begin position="1"/>
        <end position="29"/>
    </location>
</feature>